<protein>
    <submittedName>
        <fullName evidence="1">Uncharacterized protein</fullName>
    </submittedName>
</protein>
<name>A0AAW0G9H3_9APHY</name>
<dbReference type="EMBL" id="JASBNA010000011">
    <property type="protein sequence ID" value="KAK7688274.1"/>
    <property type="molecule type" value="Genomic_DNA"/>
</dbReference>
<comment type="caution">
    <text evidence="1">The sequence shown here is derived from an EMBL/GenBank/DDBJ whole genome shotgun (WGS) entry which is preliminary data.</text>
</comment>
<dbReference type="AlphaFoldDB" id="A0AAW0G9H3"/>
<accession>A0AAW0G9H3</accession>
<reference evidence="1 2" key="1">
    <citation type="submission" date="2022-09" db="EMBL/GenBank/DDBJ databases">
        <authorList>
            <person name="Palmer J.M."/>
        </authorList>
    </citation>
    <scope>NUCLEOTIDE SEQUENCE [LARGE SCALE GENOMIC DNA]</scope>
    <source>
        <strain evidence="1 2">DSM 7382</strain>
    </source>
</reference>
<organism evidence="1 2">
    <name type="scientific">Cerrena zonata</name>
    <dbReference type="NCBI Taxonomy" id="2478898"/>
    <lineage>
        <taxon>Eukaryota</taxon>
        <taxon>Fungi</taxon>
        <taxon>Dikarya</taxon>
        <taxon>Basidiomycota</taxon>
        <taxon>Agaricomycotina</taxon>
        <taxon>Agaricomycetes</taxon>
        <taxon>Polyporales</taxon>
        <taxon>Cerrenaceae</taxon>
        <taxon>Cerrena</taxon>
    </lineage>
</organism>
<keyword evidence="2" id="KW-1185">Reference proteome</keyword>
<dbReference type="Proteomes" id="UP001385951">
    <property type="component" value="Unassembled WGS sequence"/>
</dbReference>
<gene>
    <name evidence="1" type="ORF">QCA50_008644</name>
</gene>
<proteinExistence type="predicted"/>
<evidence type="ECO:0000313" key="1">
    <source>
        <dbReference type="EMBL" id="KAK7688274.1"/>
    </source>
</evidence>
<evidence type="ECO:0000313" key="2">
    <source>
        <dbReference type="Proteomes" id="UP001385951"/>
    </source>
</evidence>
<sequence>MSEDPQTYFLTAFVYGSAPGDGVNNRQSGPPRHIEAQLQICIPDAVSNGSVQVVNDWAKMYTLSIHEDLKHSHDWRCAFCDKPARESFPAYKPSTELPHKMDTYIYLICNNDAPCGKQASDAIKGMEPPLMSRQPGFEYLYPQAASCIQCKSEESAQKESMRCSGCKLTRYCGQVVPSIPYNQILIL</sequence>